<organism evidence="3 4">
    <name type="scientific">Cuscuta australis</name>
    <dbReference type="NCBI Taxonomy" id="267555"/>
    <lineage>
        <taxon>Eukaryota</taxon>
        <taxon>Viridiplantae</taxon>
        <taxon>Streptophyta</taxon>
        <taxon>Embryophyta</taxon>
        <taxon>Tracheophyta</taxon>
        <taxon>Spermatophyta</taxon>
        <taxon>Magnoliopsida</taxon>
        <taxon>eudicotyledons</taxon>
        <taxon>Gunneridae</taxon>
        <taxon>Pentapetalae</taxon>
        <taxon>asterids</taxon>
        <taxon>lamiids</taxon>
        <taxon>Solanales</taxon>
        <taxon>Convolvulaceae</taxon>
        <taxon>Cuscuteae</taxon>
        <taxon>Cuscuta</taxon>
        <taxon>Cuscuta subgen. Grammica</taxon>
        <taxon>Cuscuta sect. Cleistogrammica</taxon>
    </lineage>
</organism>
<gene>
    <name evidence="3" type="ORF">DM860_003635</name>
</gene>
<evidence type="ECO:0000313" key="4">
    <source>
        <dbReference type="Proteomes" id="UP000249390"/>
    </source>
</evidence>
<reference evidence="3 4" key="1">
    <citation type="submission" date="2018-06" db="EMBL/GenBank/DDBJ databases">
        <title>The Genome of Cuscuta australis (Dodder) Provides Insight into the Evolution of Plant Parasitism.</title>
        <authorList>
            <person name="Liu H."/>
        </authorList>
    </citation>
    <scope>NUCLEOTIDE SEQUENCE [LARGE SCALE GENOMIC DNA]</scope>
    <source>
        <strain evidence="4">cv. Yunnan</strain>
        <tissue evidence="3">Vines</tissue>
    </source>
</reference>
<dbReference type="EMBL" id="NQVE01000142">
    <property type="protein sequence ID" value="RAL44876.1"/>
    <property type="molecule type" value="Genomic_DNA"/>
</dbReference>
<protein>
    <recommendedName>
        <fullName evidence="2">DM2 domain-containing protein</fullName>
    </recommendedName>
</protein>
<feature type="compositionally biased region" description="Low complexity" evidence="1">
    <location>
        <begin position="161"/>
        <end position="171"/>
    </location>
</feature>
<dbReference type="InterPro" id="IPR003121">
    <property type="entry name" value="SWIB_MDM2_domain"/>
</dbReference>
<dbReference type="Proteomes" id="UP000249390">
    <property type="component" value="Unassembled WGS sequence"/>
</dbReference>
<dbReference type="SMART" id="SM00151">
    <property type="entry name" value="SWIB"/>
    <property type="match status" value="2"/>
</dbReference>
<dbReference type="InterPro" id="IPR014876">
    <property type="entry name" value="DEK_C"/>
</dbReference>
<dbReference type="Pfam" id="PF02201">
    <property type="entry name" value="SWIB"/>
    <property type="match status" value="2"/>
</dbReference>
<evidence type="ECO:0000313" key="3">
    <source>
        <dbReference type="EMBL" id="RAL44876.1"/>
    </source>
</evidence>
<dbReference type="CDD" id="cd10567">
    <property type="entry name" value="SWIB-MDM2_like"/>
    <property type="match status" value="2"/>
</dbReference>
<dbReference type="PROSITE" id="PS51925">
    <property type="entry name" value="SWIB_MDM2"/>
    <property type="match status" value="2"/>
</dbReference>
<dbReference type="Gene3D" id="1.10.10.60">
    <property type="entry name" value="Homeodomain-like"/>
    <property type="match status" value="1"/>
</dbReference>
<dbReference type="Gene3D" id="1.10.245.10">
    <property type="entry name" value="SWIB/MDM2 domain"/>
    <property type="match status" value="2"/>
</dbReference>
<dbReference type="AlphaFoldDB" id="A0A328DHH3"/>
<dbReference type="InterPro" id="IPR019835">
    <property type="entry name" value="SWIB_domain"/>
</dbReference>
<feature type="domain" description="DM2" evidence="2">
    <location>
        <begin position="283"/>
        <end position="362"/>
    </location>
</feature>
<keyword evidence="4" id="KW-1185">Reference proteome</keyword>
<sequence>MASDQEIAKGVETVLRQTDPNAVISLNGVVQQLEAQLGMDLSHKAAFISDQIHLLRSKTPPAAAQPQQNPMHSMYPFALRNHHHQFQTTQPQQHFYSHFALQQQQQHYQHNTTPPLLPQQILQVTMQQPVPPAQPPRPAVVRVTAAQNVVQNASPAPKESTTTTTTTTTAGTKRRGGAGGLNKVCAVTPELEVIVGQPALPRTEIVKQLWAYIRNHNLQDPGNKRKIICDEALRLVFETDCTDMFKMNKLLSKHILPLDPTKQPGQVKRLKVETNLEPNNSESSSHSVMISDALANFLGSSEREMLPSEALQRVLEYIKVNDQVDSTDSKVIQCDAKLQELFGCKSISTMEIHEKLVRDHLFHPQ</sequence>
<dbReference type="Pfam" id="PF08766">
    <property type="entry name" value="DEK_C"/>
    <property type="match status" value="1"/>
</dbReference>
<dbReference type="InterPro" id="IPR036885">
    <property type="entry name" value="SWIB_MDM2_dom_sf"/>
</dbReference>
<dbReference type="SUPFAM" id="SSF47592">
    <property type="entry name" value="SWIB/MDM2 domain"/>
    <property type="match status" value="2"/>
</dbReference>
<name>A0A328DHH3_9ASTE</name>
<feature type="domain" description="DM2" evidence="2">
    <location>
        <begin position="180"/>
        <end position="257"/>
    </location>
</feature>
<feature type="region of interest" description="Disordered" evidence="1">
    <location>
        <begin position="153"/>
        <end position="176"/>
    </location>
</feature>
<accession>A0A328DHH3</accession>
<proteinExistence type="predicted"/>
<evidence type="ECO:0000259" key="2">
    <source>
        <dbReference type="PROSITE" id="PS51925"/>
    </source>
</evidence>
<comment type="caution">
    <text evidence="3">The sequence shown here is derived from an EMBL/GenBank/DDBJ whole genome shotgun (WGS) entry which is preliminary data.</text>
</comment>
<dbReference type="PANTHER" id="PTHR13844">
    <property type="entry name" value="SWI/SNF-RELATED MATRIX-ASSOCIATED ACTIN-DEPENDENT REGULATOR OF CHROMATIN SUBFAMILY D"/>
    <property type="match status" value="1"/>
</dbReference>
<evidence type="ECO:0000256" key="1">
    <source>
        <dbReference type="SAM" id="MobiDB-lite"/>
    </source>
</evidence>